<gene>
    <name evidence="3" type="ORF">PSON_ATCC_30995.1.T0040030</name>
</gene>
<keyword evidence="1" id="KW-0472">Membrane</keyword>
<keyword evidence="1" id="KW-1133">Transmembrane helix</keyword>
<keyword evidence="1" id="KW-0812">Transmembrane</keyword>
<sequence>MFNLLLFLQITFCQEISLERIKFKEANISEQVTSQNQIKCPLELENQEFNSNNLKVICQQYDLFYMMKVNFTQGKEDFEMFIDLVSPWSWYKSPECEFYDQASINETIKKQSCWDKSYIKSQKLDQSSQIETQINAHNFSLKGNLVTSYIAIDKKQFQLEMLQVNQIFTKKLFPSDGAISMSHFLNSNVSDFIMQFSQNKKSIVQFDLSIYKQTMSIKNDIEEKINFELNWINNSNINSPQWKFKLDQISIMNKQILDANNNYEAILTLNSQFISFPKEIIDKFIEELNKPSQNISCWYADSEFYVIGCSDPKNGKGLGLNMILSIQNIQIKLTNLIGTCKKQECQLKIKCSSSKTIFLGEPFFFQDKPVLLNYETGQIGIYKEKLYNKQQDDLQFENLGTWVVILTIILILIFCLMNIKHAVKWFIRAIKYRKTKNFDDEQQLRSKEVEINEMEKAEQMTQSIEENSI</sequence>
<dbReference type="EMBL" id="CAJJDN010000004">
    <property type="protein sequence ID" value="CAD8049312.1"/>
    <property type="molecule type" value="Genomic_DNA"/>
</dbReference>
<reference evidence="3" key="1">
    <citation type="submission" date="2021-01" db="EMBL/GenBank/DDBJ databases">
        <authorList>
            <consortium name="Genoscope - CEA"/>
            <person name="William W."/>
        </authorList>
    </citation>
    <scope>NUCLEOTIDE SEQUENCE</scope>
</reference>
<dbReference type="InterPro" id="IPR033121">
    <property type="entry name" value="PEPTIDASE_A1"/>
</dbReference>
<accession>A0A8S1K9N4</accession>
<evidence type="ECO:0000313" key="3">
    <source>
        <dbReference type="EMBL" id="CAD8049312.1"/>
    </source>
</evidence>
<feature type="transmembrane region" description="Helical" evidence="1">
    <location>
        <begin position="399"/>
        <end position="419"/>
    </location>
</feature>
<feature type="domain" description="Peptidase A1" evidence="2">
    <location>
        <begin position="65"/>
        <end position="382"/>
    </location>
</feature>
<organism evidence="3 4">
    <name type="scientific">Paramecium sonneborni</name>
    <dbReference type="NCBI Taxonomy" id="65129"/>
    <lineage>
        <taxon>Eukaryota</taxon>
        <taxon>Sar</taxon>
        <taxon>Alveolata</taxon>
        <taxon>Ciliophora</taxon>
        <taxon>Intramacronucleata</taxon>
        <taxon>Oligohymenophorea</taxon>
        <taxon>Peniculida</taxon>
        <taxon>Parameciidae</taxon>
        <taxon>Paramecium</taxon>
    </lineage>
</organism>
<comment type="caution">
    <text evidence="3">The sequence shown here is derived from an EMBL/GenBank/DDBJ whole genome shotgun (WGS) entry which is preliminary data.</text>
</comment>
<dbReference type="OrthoDB" id="295083at2759"/>
<name>A0A8S1K9N4_9CILI</name>
<dbReference type="PROSITE" id="PS51767">
    <property type="entry name" value="PEPTIDASE_A1"/>
    <property type="match status" value="1"/>
</dbReference>
<protein>
    <recommendedName>
        <fullName evidence="2">Peptidase A1 domain-containing protein</fullName>
    </recommendedName>
</protein>
<dbReference type="AlphaFoldDB" id="A0A8S1K9N4"/>
<dbReference type="Proteomes" id="UP000692954">
    <property type="component" value="Unassembled WGS sequence"/>
</dbReference>
<evidence type="ECO:0000256" key="1">
    <source>
        <dbReference type="SAM" id="Phobius"/>
    </source>
</evidence>
<keyword evidence="4" id="KW-1185">Reference proteome</keyword>
<evidence type="ECO:0000313" key="4">
    <source>
        <dbReference type="Proteomes" id="UP000692954"/>
    </source>
</evidence>
<evidence type="ECO:0000259" key="2">
    <source>
        <dbReference type="PROSITE" id="PS51767"/>
    </source>
</evidence>
<proteinExistence type="predicted"/>